<protein>
    <recommendedName>
        <fullName evidence="6">W02B3.4-like N-terminal domain-containing protein</fullName>
    </recommendedName>
</protein>
<proteinExistence type="predicted"/>
<evidence type="ECO:0000259" key="6">
    <source>
        <dbReference type="Pfam" id="PF24413"/>
    </source>
</evidence>
<feature type="chain" id="PRO_5043921581" description="W02B3.4-like N-terminal domain-containing protein" evidence="5">
    <location>
        <begin position="27"/>
        <end position="373"/>
    </location>
</feature>
<keyword evidence="8" id="KW-1185">Reference proteome</keyword>
<comment type="subcellular location">
    <subcellularLocation>
        <location evidence="1">Membrane</location>
        <topology evidence="1">Single-pass membrane protein</topology>
    </subcellularLocation>
</comment>
<dbReference type="EMBL" id="BTSY01000003">
    <property type="protein sequence ID" value="GMT17452.1"/>
    <property type="molecule type" value="Genomic_DNA"/>
</dbReference>
<keyword evidence="4" id="KW-0472">Membrane</keyword>
<dbReference type="InterPro" id="IPR009644">
    <property type="entry name" value="FKTN/MNN4/W02B3.4-1"/>
</dbReference>
<dbReference type="AlphaFoldDB" id="A0AAV5VCN2"/>
<keyword evidence="3" id="KW-1133">Transmembrane helix</keyword>
<organism evidence="7 8">
    <name type="scientific">Pristionchus fissidentatus</name>
    <dbReference type="NCBI Taxonomy" id="1538716"/>
    <lineage>
        <taxon>Eukaryota</taxon>
        <taxon>Metazoa</taxon>
        <taxon>Ecdysozoa</taxon>
        <taxon>Nematoda</taxon>
        <taxon>Chromadorea</taxon>
        <taxon>Rhabditida</taxon>
        <taxon>Rhabditina</taxon>
        <taxon>Diplogasteromorpha</taxon>
        <taxon>Diplogasteroidea</taxon>
        <taxon>Neodiplogasteridae</taxon>
        <taxon>Pristionchus</taxon>
    </lineage>
</organism>
<feature type="non-terminal residue" evidence="7">
    <location>
        <position position="1"/>
    </location>
</feature>
<keyword evidence="5" id="KW-0732">Signal</keyword>
<feature type="domain" description="W02B3.4-like N-terminal" evidence="6">
    <location>
        <begin position="51"/>
        <end position="164"/>
    </location>
</feature>
<dbReference type="GO" id="GO:0016020">
    <property type="term" value="C:membrane"/>
    <property type="evidence" value="ECO:0007669"/>
    <property type="project" value="UniProtKB-SubCell"/>
</dbReference>
<dbReference type="InterPro" id="IPR057641">
    <property type="entry name" value="W02B3_4_N"/>
</dbReference>
<evidence type="ECO:0000256" key="1">
    <source>
        <dbReference type="ARBA" id="ARBA00004167"/>
    </source>
</evidence>
<gene>
    <name evidence="7" type="ORF">PFISCL1PPCAC_8749</name>
</gene>
<dbReference type="PANTHER" id="PTHR15407:SF28">
    <property type="entry name" value="RIBITOL-5-PHOSPHATE TRANSFERASE FKTN"/>
    <property type="match status" value="1"/>
</dbReference>
<evidence type="ECO:0000313" key="8">
    <source>
        <dbReference type="Proteomes" id="UP001432322"/>
    </source>
</evidence>
<comment type="caution">
    <text evidence="7">The sequence shown here is derived from an EMBL/GenBank/DDBJ whole genome shotgun (WGS) entry which is preliminary data.</text>
</comment>
<feature type="signal peptide" evidence="5">
    <location>
        <begin position="1"/>
        <end position="26"/>
    </location>
</feature>
<evidence type="ECO:0000313" key="7">
    <source>
        <dbReference type="EMBL" id="GMT17452.1"/>
    </source>
</evidence>
<evidence type="ECO:0000256" key="4">
    <source>
        <dbReference type="ARBA" id="ARBA00023136"/>
    </source>
</evidence>
<evidence type="ECO:0000256" key="2">
    <source>
        <dbReference type="ARBA" id="ARBA00022692"/>
    </source>
</evidence>
<keyword evidence="2" id="KW-0812">Transmembrane</keyword>
<sequence length="373" mass="43304">TIMLKPLLILATIVCSSVLLYSTLVADEDTAAQRQTIYTSTHVSFTLSDQWLRFFDSFEFAVPVIIIDNDLLGSILVGGKWDNSSRIVVAVEERYRNATITHSKRELEVVYYSKTRPDRDYWLFKRDNDTRTMLPFDLSSSSLVFWPTDVHTFLNDWNFSRFMECEVQLKRNDTGTRSIPLSFLSEMAKLRDFIKERKARLTLAGGSLLGWYRECSIIPHTTDIDFFIRAEEYSPAIKADLDDKKSPYKLFRIYGTPTDSYELSLNVKKAKAVNIDLFFLYTNKNESFVGGLAWYTRKKYKWSYPRITELCTADLLGHLFYVPCNTGDVLDMEYGDWRKDSASANFVWYKSHSNVKENGQFSKEEMKTMRAFG</sequence>
<accession>A0AAV5VCN2</accession>
<dbReference type="Proteomes" id="UP001432322">
    <property type="component" value="Unassembled WGS sequence"/>
</dbReference>
<dbReference type="Pfam" id="PF24413">
    <property type="entry name" value="W02B3_4_N"/>
    <property type="match status" value="1"/>
</dbReference>
<reference evidence="7" key="1">
    <citation type="submission" date="2023-10" db="EMBL/GenBank/DDBJ databases">
        <title>Genome assembly of Pristionchus species.</title>
        <authorList>
            <person name="Yoshida K."/>
            <person name="Sommer R.J."/>
        </authorList>
    </citation>
    <scope>NUCLEOTIDE SEQUENCE</scope>
    <source>
        <strain evidence="7">RS5133</strain>
    </source>
</reference>
<evidence type="ECO:0000256" key="3">
    <source>
        <dbReference type="ARBA" id="ARBA00022989"/>
    </source>
</evidence>
<name>A0AAV5VCN2_9BILA</name>
<evidence type="ECO:0000256" key="5">
    <source>
        <dbReference type="SAM" id="SignalP"/>
    </source>
</evidence>
<dbReference type="PANTHER" id="PTHR15407">
    <property type="entry name" value="FUKUTIN-RELATED"/>
    <property type="match status" value="1"/>
</dbReference>